<dbReference type="EMBL" id="JAJEPU010000061">
    <property type="protein sequence ID" value="MCC2165893.1"/>
    <property type="molecule type" value="Genomic_DNA"/>
</dbReference>
<dbReference type="RefSeq" id="WP_308452084.1">
    <property type="nucleotide sequence ID" value="NZ_JAJEPU010000061.1"/>
</dbReference>
<evidence type="ECO:0000256" key="1">
    <source>
        <dbReference type="SAM" id="Phobius"/>
    </source>
</evidence>
<evidence type="ECO:0000313" key="3">
    <source>
        <dbReference type="Proteomes" id="UP001198962"/>
    </source>
</evidence>
<feature type="transmembrane region" description="Helical" evidence="1">
    <location>
        <begin position="7"/>
        <end position="27"/>
    </location>
</feature>
<dbReference type="AlphaFoldDB" id="A0AAE3AUA5"/>
<comment type="caution">
    <text evidence="2">The sequence shown here is derived from an EMBL/GenBank/DDBJ whole genome shotgun (WGS) entry which is preliminary data.</text>
</comment>
<reference evidence="2" key="1">
    <citation type="submission" date="2021-10" db="EMBL/GenBank/DDBJ databases">
        <title>Anaerobic single-cell dispensing facilitates the cultivation of human gut bacteria.</title>
        <authorList>
            <person name="Afrizal A."/>
        </authorList>
    </citation>
    <scope>NUCLEOTIDE SEQUENCE</scope>
    <source>
        <strain evidence="2">CLA-AA-H274</strain>
    </source>
</reference>
<name>A0AAE3AUA5_9FIRM</name>
<organism evidence="2 3">
    <name type="scientific">Brotaphodocola catenula</name>
    <dbReference type="NCBI Taxonomy" id="2885361"/>
    <lineage>
        <taxon>Bacteria</taxon>
        <taxon>Bacillati</taxon>
        <taxon>Bacillota</taxon>
        <taxon>Clostridia</taxon>
        <taxon>Lachnospirales</taxon>
        <taxon>Lachnospiraceae</taxon>
        <taxon>Brotaphodocola</taxon>
    </lineage>
</organism>
<feature type="transmembrane region" description="Helical" evidence="1">
    <location>
        <begin position="33"/>
        <end position="54"/>
    </location>
</feature>
<evidence type="ECO:0000313" key="2">
    <source>
        <dbReference type="EMBL" id="MCC2165893.1"/>
    </source>
</evidence>
<keyword evidence="1" id="KW-1133">Transmembrane helix</keyword>
<keyword evidence="3" id="KW-1185">Reference proteome</keyword>
<sequence>MRRVIALIMVLILPISLIVSIVLGLIHHPYAPLAFGFAFATMLVFPVFYVITVMPKHVVEVYFKIKDKLG</sequence>
<dbReference type="Proteomes" id="UP001198962">
    <property type="component" value="Unassembled WGS sequence"/>
</dbReference>
<protein>
    <submittedName>
        <fullName evidence="2">Uncharacterized protein</fullName>
    </submittedName>
</protein>
<gene>
    <name evidence="2" type="ORF">LKD32_13615</name>
</gene>
<keyword evidence="1" id="KW-0472">Membrane</keyword>
<accession>A0AAE3AUA5</accession>
<proteinExistence type="predicted"/>
<keyword evidence="1" id="KW-0812">Transmembrane</keyword>